<dbReference type="PANTHER" id="PTHR19308">
    <property type="entry name" value="PHOSPHATIDYLCHOLINE TRANSFER PROTEIN"/>
    <property type="match status" value="1"/>
</dbReference>
<dbReference type="InterPro" id="IPR023393">
    <property type="entry name" value="START-like_dom_sf"/>
</dbReference>
<sequence>MAVLAERAWMGWDLYDTWQLVFLRKGNRDRTEDGANPWLRWWSSFVMVAVTSGIGILTLTWPWCQHWRWRWLSTFHPQRWHLVVLPVSSAIASSFSSFQTRIASGLGGFGFSCARLPRVLRTLLSRASYVCSHNLSPTGGDGRAEREVEEGESEASNREAGESSLPSFGDDGLDNLVTERDLLRYIPKLEGADDSQEPRWEKIIDKSEGSVSYLCYQRDPKDGGPTQYYSTTVFEDCTPALLRDFYMDSRFRLEWDDMLVSFKRLGLCEEMGAEIGHFVKKFPLFCSPRDYVIMWRLWNAPNEVFYYISKSCDHAAAPKQRKPVRVINYESAWRIKGVHSRTGCSPASEIVVLHREDMGLQRSMAKMGARKGTWTYVKRMDAALRLYAQREQLSMTAERSAVTLAHAVPQRLLEALSGQSSEHSPRVVSQTLVLGSADNSAASAQDPSASATNSNLLSRLPRLPSLRLRRRPTTMNRQQSAARPESSTQERQKRRKRVVLLLAAAGVVLANGAVPGLGTKIAATCLLQSAHLKLTRKWRGAPMPHDVLANAEDPL</sequence>
<feature type="region of interest" description="Disordered" evidence="1">
    <location>
        <begin position="439"/>
        <end position="493"/>
    </location>
</feature>
<dbReference type="OrthoDB" id="5403181at2759"/>
<dbReference type="STRING" id="69332.A0A388JYA9"/>
<dbReference type="Proteomes" id="UP000265515">
    <property type="component" value="Unassembled WGS sequence"/>
</dbReference>
<dbReference type="AlphaFoldDB" id="A0A388JYA9"/>
<dbReference type="GO" id="GO:0008289">
    <property type="term" value="F:lipid binding"/>
    <property type="evidence" value="ECO:0007669"/>
    <property type="project" value="InterPro"/>
</dbReference>
<dbReference type="InterPro" id="IPR002913">
    <property type="entry name" value="START_lipid-bd_dom"/>
</dbReference>
<dbReference type="PROSITE" id="PS50848">
    <property type="entry name" value="START"/>
    <property type="match status" value="1"/>
</dbReference>
<name>A0A388JYA9_CHABU</name>
<reference evidence="4 5" key="1">
    <citation type="journal article" date="2018" name="Cell">
        <title>The Chara Genome: Secondary Complexity and Implications for Plant Terrestrialization.</title>
        <authorList>
            <person name="Nishiyama T."/>
            <person name="Sakayama H."/>
            <person name="Vries J.D."/>
            <person name="Buschmann H."/>
            <person name="Saint-Marcoux D."/>
            <person name="Ullrich K.K."/>
            <person name="Haas F.B."/>
            <person name="Vanderstraeten L."/>
            <person name="Becker D."/>
            <person name="Lang D."/>
            <person name="Vosolsobe S."/>
            <person name="Rombauts S."/>
            <person name="Wilhelmsson P.K.I."/>
            <person name="Janitza P."/>
            <person name="Kern R."/>
            <person name="Heyl A."/>
            <person name="Rumpler F."/>
            <person name="Villalobos L.I.A.C."/>
            <person name="Clay J.M."/>
            <person name="Skokan R."/>
            <person name="Toyoda A."/>
            <person name="Suzuki Y."/>
            <person name="Kagoshima H."/>
            <person name="Schijlen E."/>
            <person name="Tajeshwar N."/>
            <person name="Catarino B."/>
            <person name="Hetherington A.J."/>
            <person name="Saltykova A."/>
            <person name="Bonnot C."/>
            <person name="Breuninger H."/>
            <person name="Symeonidi A."/>
            <person name="Radhakrishnan G.V."/>
            <person name="Van Nieuwerburgh F."/>
            <person name="Deforce D."/>
            <person name="Chang C."/>
            <person name="Karol K.G."/>
            <person name="Hedrich R."/>
            <person name="Ulvskov P."/>
            <person name="Glockner G."/>
            <person name="Delwiche C.F."/>
            <person name="Petrasek J."/>
            <person name="Van de Peer Y."/>
            <person name="Friml J."/>
            <person name="Beilby M."/>
            <person name="Dolan L."/>
            <person name="Kohara Y."/>
            <person name="Sugano S."/>
            <person name="Fujiyama A."/>
            <person name="Delaux P.-M."/>
            <person name="Quint M."/>
            <person name="TheiBen G."/>
            <person name="Hagemann M."/>
            <person name="Harholt J."/>
            <person name="Dunand C."/>
            <person name="Zachgo S."/>
            <person name="Langdale J."/>
            <person name="Maumus F."/>
            <person name="Straeten D.V.D."/>
            <person name="Gould S.B."/>
            <person name="Rensing S.A."/>
        </authorList>
    </citation>
    <scope>NUCLEOTIDE SEQUENCE [LARGE SCALE GENOMIC DNA]</scope>
    <source>
        <strain evidence="4 5">S276</strain>
    </source>
</reference>
<feature type="transmembrane region" description="Helical" evidence="2">
    <location>
        <begin position="41"/>
        <end position="64"/>
    </location>
</feature>
<keyword evidence="2" id="KW-0472">Membrane</keyword>
<feature type="compositionally biased region" description="Low complexity" evidence="1">
    <location>
        <begin position="439"/>
        <end position="466"/>
    </location>
</feature>
<organism evidence="4 5">
    <name type="scientific">Chara braunii</name>
    <name type="common">Braun's stonewort</name>
    <dbReference type="NCBI Taxonomy" id="69332"/>
    <lineage>
        <taxon>Eukaryota</taxon>
        <taxon>Viridiplantae</taxon>
        <taxon>Streptophyta</taxon>
        <taxon>Charophyceae</taxon>
        <taxon>Charales</taxon>
        <taxon>Characeae</taxon>
        <taxon>Chara</taxon>
    </lineage>
</organism>
<feature type="compositionally biased region" description="Polar residues" evidence="1">
    <location>
        <begin position="473"/>
        <end position="489"/>
    </location>
</feature>
<evidence type="ECO:0000256" key="2">
    <source>
        <dbReference type="SAM" id="Phobius"/>
    </source>
</evidence>
<feature type="domain" description="START" evidence="3">
    <location>
        <begin position="195"/>
        <end position="389"/>
    </location>
</feature>
<protein>
    <recommendedName>
        <fullName evidence="3">START domain-containing protein</fullName>
    </recommendedName>
</protein>
<accession>A0A388JYA9</accession>
<dbReference type="Gramene" id="GBG62799">
    <property type="protein sequence ID" value="GBG62799"/>
    <property type="gene ID" value="CBR_g32388"/>
</dbReference>
<keyword evidence="2" id="KW-0812">Transmembrane</keyword>
<dbReference type="Pfam" id="PF01852">
    <property type="entry name" value="START"/>
    <property type="match status" value="1"/>
</dbReference>
<evidence type="ECO:0000259" key="3">
    <source>
        <dbReference type="PROSITE" id="PS50848"/>
    </source>
</evidence>
<comment type="caution">
    <text evidence="4">The sequence shown here is derived from an EMBL/GenBank/DDBJ whole genome shotgun (WGS) entry which is preliminary data.</text>
</comment>
<dbReference type="Gene3D" id="3.30.530.20">
    <property type="match status" value="1"/>
</dbReference>
<dbReference type="PANTHER" id="PTHR19308:SF13">
    <property type="entry name" value="OS02G0468400 PROTEIN"/>
    <property type="match status" value="1"/>
</dbReference>
<proteinExistence type="predicted"/>
<gene>
    <name evidence="4" type="ORF">CBR_g32388</name>
</gene>
<evidence type="ECO:0000313" key="5">
    <source>
        <dbReference type="Proteomes" id="UP000265515"/>
    </source>
</evidence>
<evidence type="ECO:0000313" key="4">
    <source>
        <dbReference type="EMBL" id="GBG62799.1"/>
    </source>
</evidence>
<evidence type="ECO:0000256" key="1">
    <source>
        <dbReference type="SAM" id="MobiDB-lite"/>
    </source>
</evidence>
<dbReference type="InterPro" id="IPR051213">
    <property type="entry name" value="START_lipid_transfer"/>
</dbReference>
<keyword evidence="2" id="KW-1133">Transmembrane helix</keyword>
<dbReference type="EMBL" id="BFEA01000032">
    <property type="protein sequence ID" value="GBG62799.1"/>
    <property type="molecule type" value="Genomic_DNA"/>
</dbReference>
<dbReference type="GO" id="GO:0005737">
    <property type="term" value="C:cytoplasm"/>
    <property type="evidence" value="ECO:0007669"/>
    <property type="project" value="UniProtKB-ARBA"/>
</dbReference>
<feature type="region of interest" description="Disordered" evidence="1">
    <location>
        <begin position="136"/>
        <end position="172"/>
    </location>
</feature>
<keyword evidence="5" id="KW-1185">Reference proteome</keyword>
<dbReference type="SUPFAM" id="SSF55961">
    <property type="entry name" value="Bet v1-like"/>
    <property type="match status" value="1"/>
</dbReference>